<dbReference type="EMBL" id="BRXY01000094">
    <property type="protein sequence ID" value="GMH64339.1"/>
    <property type="molecule type" value="Genomic_DNA"/>
</dbReference>
<feature type="transmembrane region" description="Helical" evidence="1">
    <location>
        <begin position="152"/>
        <end position="169"/>
    </location>
</feature>
<protein>
    <submittedName>
        <fullName evidence="2">Uncharacterized protein</fullName>
    </submittedName>
</protein>
<feature type="transmembrane region" description="Helical" evidence="1">
    <location>
        <begin position="103"/>
        <end position="121"/>
    </location>
</feature>
<keyword evidence="1" id="KW-0812">Transmembrane</keyword>
<feature type="transmembrane region" description="Helical" evidence="1">
    <location>
        <begin position="247"/>
        <end position="270"/>
    </location>
</feature>
<comment type="caution">
    <text evidence="2">The sequence shown here is derived from an EMBL/GenBank/DDBJ whole genome shotgun (WGS) entry which is preliminary data.</text>
</comment>
<sequence length="531" mass="59912">MVNRSESSARFSSGFSSARIDARVTRLNVLPSAKLRRGVPFANVIRNFGRVFRVHPNSLDTEAKTALYESSVPAEDSKIDVFISHSWSSPGYQKYFSLLIHECGKASVIASCSAGLLAFFFQKFFYKLPFTVVEGAFDPIFQVHQETQPWEFLVSFIAGILTLLFYPLLQTNKLFFIDCMVIHQTDLDLKMAGIKALGGFVALSKDFYVMWDNEYFSRLWCVYELAVFKAIHPDKHNIRLLPLRQSVAILLLIPLFFAGFLLYIIAFPLVAPIGIYTFYAAAFGASTLIYTGAAMVGYDFADQIIKLDEQLSNFEVSTAQCFAPEDREEILNKISTMYSGGLEQFNLSVRNELRADVIKAVRHTPRTLLPYQTLITGLIATFGFMIFGISWFRNSNIETFVCFTIYMISFSWVVMPTITSFSLYQGETLYKRKPPPQNEIGFKSALKRNKWSYLKIGLLGAFLFIGVWTSLAFVLPLATVNSETQPFLGVFPKSSAIYISLATCLPAIPIAYWTFEGTNSRTNHQVAPQTE</sequence>
<reference evidence="3" key="1">
    <citation type="journal article" date="2023" name="Commun. Biol.">
        <title>Genome analysis of Parmales, the sister group of diatoms, reveals the evolutionary specialization of diatoms from phago-mixotrophs to photoautotrophs.</title>
        <authorList>
            <person name="Ban H."/>
            <person name="Sato S."/>
            <person name="Yoshikawa S."/>
            <person name="Yamada K."/>
            <person name="Nakamura Y."/>
            <person name="Ichinomiya M."/>
            <person name="Sato N."/>
            <person name="Blanc-Mathieu R."/>
            <person name="Endo H."/>
            <person name="Kuwata A."/>
            <person name="Ogata H."/>
        </authorList>
    </citation>
    <scope>NUCLEOTIDE SEQUENCE [LARGE SCALE GENOMIC DNA]</scope>
    <source>
        <strain evidence="3">NIES 3701</strain>
    </source>
</reference>
<accession>A0A9W7E1A5</accession>
<feature type="transmembrane region" description="Helical" evidence="1">
    <location>
        <begin position="453"/>
        <end position="475"/>
    </location>
</feature>
<feature type="transmembrane region" description="Helical" evidence="1">
    <location>
        <begin position="276"/>
        <end position="298"/>
    </location>
</feature>
<feature type="transmembrane region" description="Helical" evidence="1">
    <location>
        <begin position="495"/>
        <end position="515"/>
    </location>
</feature>
<feature type="transmembrane region" description="Helical" evidence="1">
    <location>
        <begin position="368"/>
        <end position="391"/>
    </location>
</feature>
<evidence type="ECO:0000313" key="3">
    <source>
        <dbReference type="Proteomes" id="UP001165085"/>
    </source>
</evidence>
<keyword evidence="3" id="KW-1185">Reference proteome</keyword>
<gene>
    <name evidence="2" type="ORF">TrST_g2471</name>
</gene>
<name>A0A9W7E1A5_9STRA</name>
<keyword evidence="1" id="KW-1133">Transmembrane helix</keyword>
<dbReference type="Proteomes" id="UP001165085">
    <property type="component" value="Unassembled WGS sequence"/>
</dbReference>
<evidence type="ECO:0000256" key="1">
    <source>
        <dbReference type="SAM" id="Phobius"/>
    </source>
</evidence>
<organism evidence="2 3">
    <name type="scientific">Triparma strigata</name>
    <dbReference type="NCBI Taxonomy" id="1606541"/>
    <lineage>
        <taxon>Eukaryota</taxon>
        <taxon>Sar</taxon>
        <taxon>Stramenopiles</taxon>
        <taxon>Ochrophyta</taxon>
        <taxon>Bolidophyceae</taxon>
        <taxon>Parmales</taxon>
        <taxon>Triparmaceae</taxon>
        <taxon>Triparma</taxon>
    </lineage>
</organism>
<feature type="transmembrane region" description="Helical" evidence="1">
    <location>
        <begin position="403"/>
        <end position="424"/>
    </location>
</feature>
<dbReference type="AlphaFoldDB" id="A0A9W7E1A5"/>
<dbReference type="OrthoDB" id="430346at2759"/>
<keyword evidence="1" id="KW-0472">Membrane</keyword>
<proteinExistence type="predicted"/>
<evidence type="ECO:0000313" key="2">
    <source>
        <dbReference type="EMBL" id="GMH64339.1"/>
    </source>
</evidence>